<comment type="caution">
    <text evidence="1">The sequence shown here is derived from an EMBL/GenBank/DDBJ whole genome shotgun (WGS) entry which is preliminary data.</text>
</comment>
<gene>
    <name evidence="1" type="ORF">EDX97_04420</name>
</gene>
<name>A0A3N0I4I9_9FIRM</name>
<keyword evidence="2" id="KW-1185">Reference proteome</keyword>
<evidence type="ECO:0000313" key="1">
    <source>
        <dbReference type="EMBL" id="RNM31798.1"/>
    </source>
</evidence>
<evidence type="ECO:0000313" key="2">
    <source>
        <dbReference type="Proteomes" id="UP000276568"/>
    </source>
</evidence>
<accession>A0A3N0I4I9</accession>
<proteinExistence type="predicted"/>
<organism evidence="1 2">
    <name type="scientific">Absicoccus porci</name>
    <dbReference type="NCBI Taxonomy" id="2486576"/>
    <lineage>
        <taxon>Bacteria</taxon>
        <taxon>Bacillati</taxon>
        <taxon>Bacillota</taxon>
        <taxon>Erysipelotrichia</taxon>
        <taxon>Erysipelotrichales</taxon>
        <taxon>Erysipelotrichaceae</taxon>
        <taxon>Absicoccus</taxon>
    </lineage>
</organism>
<dbReference type="OrthoDB" id="2143924at2"/>
<sequence>MYTQQKRKESRASNVKLLAMAGAFTVIGLGTNAVIQADEVDQAPIPVEETEKVSSDTTETTKTQDAEIPASVDMVTQEQAVSTINDAQEKLAEEVDAAKKSDVVVNQSDTEKVTINDQNATEKTNAMLKELNDASLSVNEAKEAMDIIHADQEALQESTSKMETVRKDALSLIEQNKNKAANLQAKIVISDLPDKDYTPEYVSLEGLTGQALRDAIHQNQLAYSSAISQAIADQDHLTANLRQQLEAYRQALADYESGESAKKSGIQWTNNTTVVAETAQKMTGNENVVDFASGSLKDAARYAIQSNALNQNTDAQFNNIFKINGSGSVLIRNTSNGDVRLTFSNIKAPSNTGTYVAIWGKNNGAIAWGVFATYSGTGSGGNTGEGGNTSGGWSGSGRILDFVRSYDYKVETTGEVATFTFNDIDNDQLISNLGGVEGAKNVEKGKNVTQSSAGYSAGSGDVSQSSGNILDSNSVRWTWSQTAKRTFIGSHSTSGNNSSIVAGIFGEDSMIAIQPEEIELSFKKGVVTPPKIELSVPNYEVKKTPTIEQPPTISKIKTSTKNTTVDTGVEMDLFMSEMMTALAALGGVLIKKRI</sequence>
<reference evidence="1 2" key="1">
    <citation type="submission" date="2018-11" db="EMBL/GenBank/DDBJ databases">
        <title>Clostridium sp. nov., a member of the family Erysipelotrichaceae isolated from pig faeces.</title>
        <authorList>
            <person name="Chang Y.-H."/>
        </authorList>
    </citation>
    <scope>NUCLEOTIDE SEQUENCE [LARGE SCALE GENOMIC DNA]</scope>
    <source>
        <strain evidence="1 2">YH-panp20</strain>
    </source>
</reference>
<dbReference type="Proteomes" id="UP000276568">
    <property type="component" value="Unassembled WGS sequence"/>
</dbReference>
<protein>
    <submittedName>
        <fullName evidence="1">Signal peptide protein</fullName>
    </submittedName>
</protein>
<dbReference type="EMBL" id="RJQC01000001">
    <property type="protein sequence ID" value="RNM31798.1"/>
    <property type="molecule type" value="Genomic_DNA"/>
</dbReference>
<dbReference type="RefSeq" id="WP_128519957.1">
    <property type="nucleotide sequence ID" value="NZ_JALFCT010000043.1"/>
</dbReference>
<dbReference type="AlphaFoldDB" id="A0A3N0I4I9"/>